<name>A0ABU7TPT0_9HYPH</name>
<dbReference type="InterPro" id="IPR036388">
    <property type="entry name" value="WH-like_DNA-bd_sf"/>
</dbReference>
<dbReference type="Gene3D" id="1.10.10.10">
    <property type="entry name" value="Winged helix-like DNA-binding domain superfamily/Winged helix DNA-binding domain"/>
    <property type="match status" value="1"/>
</dbReference>
<dbReference type="InterPro" id="IPR005119">
    <property type="entry name" value="LysR_subst-bd"/>
</dbReference>
<keyword evidence="2" id="KW-0805">Transcription regulation</keyword>
<dbReference type="RefSeq" id="WP_331302070.1">
    <property type="nucleotide sequence ID" value="NZ_MLCA01000006.1"/>
</dbReference>
<dbReference type="Pfam" id="PF03466">
    <property type="entry name" value="LysR_substrate"/>
    <property type="match status" value="1"/>
</dbReference>
<dbReference type="SUPFAM" id="SSF46785">
    <property type="entry name" value="Winged helix' DNA-binding domain"/>
    <property type="match status" value="1"/>
</dbReference>
<comment type="caution">
    <text evidence="6">The sequence shown here is derived from an EMBL/GenBank/DDBJ whole genome shotgun (WGS) entry which is preliminary data.</text>
</comment>
<evidence type="ECO:0000256" key="3">
    <source>
        <dbReference type="ARBA" id="ARBA00023125"/>
    </source>
</evidence>
<evidence type="ECO:0000256" key="2">
    <source>
        <dbReference type="ARBA" id="ARBA00023015"/>
    </source>
</evidence>
<dbReference type="SUPFAM" id="SSF53850">
    <property type="entry name" value="Periplasmic binding protein-like II"/>
    <property type="match status" value="1"/>
</dbReference>
<keyword evidence="4" id="KW-0804">Transcription</keyword>
<evidence type="ECO:0000313" key="7">
    <source>
        <dbReference type="Proteomes" id="UP001355206"/>
    </source>
</evidence>
<keyword evidence="3" id="KW-0238">DNA-binding</keyword>
<sequence>MSRADLNDYVYFAEVVSHGGFAAAGRALHQPKSKLSRRIAALETRLGARLIERSSRRFRVTEVGQGFYERCRAMMLEAERAEALVAEAQAEPHGRIRMSCPTGLAAIVAARVRGFLVRYPKVRLQLVVTDRPVDLIEERIDVALRVRLDLTSDASLTMRTLGSSRWILVAAPQVARRLGPDIAALATVPTLGTRDDPGEAEWRLERGDGTVFTLRHEPRLTCSDFGALRDAAADGLGVAFLPDHACTDAVAAGRLVPVYPEWRGQPGIVHIVFTTRRGLPPAVRVLIDHLAVTFPKL</sequence>
<dbReference type="PANTHER" id="PTHR30537:SF31">
    <property type="entry name" value="TRANSCRIPTIONAL REGULATOR, LYSR FAMILY"/>
    <property type="match status" value="1"/>
</dbReference>
<evidence type="ECO:0000259" key="5">
    <source>
        <dbReference type="PROSITE" id="PS50931"/>
    </source>
</evidence>
<dbReference type="PROSITE" id="PS50931">
    <property type="entry name" value="HTH_LYSR"/>
    <property type="match status" value="1"/>
</dbReference>
<gene>
    <name evidence="6" type="ORF">MOTC310_13055</name>
</gene>
<dbReference type="InterPro" id="IPR000847">
    <property type="entry name" value="LysR_HTH_N"/>
</dbReference>
<comment type="similarity">
    <text evidence="1">Belongs to the LysR transcriptional regulatory family.</text>
</comment>
<organism evidence="6 7">
    <name type="scientific">Methylobacterium oryzae</name>
    <dbReference type="NCBI Taxonomy" id="334852"/>
    <lineage>
        <taxon>Bacteria</taxon>
        <taxon>Pseudomonadati</taxon>
        <taxon>Pseudomonadota</taxon>
        <taxon>Alphaproteobacteria</taxon>
        <taxon>Hyphomicrobiales</taxon>
        <taxon>Methylobacteriaceae</taxon>
        <taxon>Methylobacterium</taxon>
    </lineage>
</organism>
<evidence type="ECO:0000256" key="4">
    <source>
        <dbReference type="ARBA" id="ARBA00023163"/>
    </source>
</evidence>
<evidence type="ECO:0000256" key="1">
    <source>
        <dbReference type="ARBA" id="ARBA00009437"/>
    </source>
</evidence>
<accession>A0ABU7TPT0</accession>
<proteinExistence type="inferred from homology"/>
<dbReference type="Proteomes" id="UP001355206">
    <property type="component" value="Unassembled WGS sequence"/>
</dbReference>
<dbReference type="InterPro" id="IPR058163">
    <property type="entry name" value="LysR-type_TF_proteobact-type"/>
</dbReference>
<dbReference type="EMBL" id="MLCA01000006">
    <property type="protein sequence ID" value="MEE7491342.1"/>
    <property type="molecule type" value="Genomic_DNA"/>
</dbReference>
<keyword evidence="7" id="KW-1185">Reference proteome</keyword>
<reference evidence="6 7" key="1">
    <citation type="journal article" date="2012" name="Genet. Mol. Biol.">
        <title>Analysis of 16S rRNA and mxaF genes revealing insights into Methylobacterium niche-specific plant association.</title>
        <authorList>
            <person name="Dourado M.N."/>
            <person name="Andreote F.D."/>
            <person name="Dini-Andreote F."/>
            <person name="Conti R."/>
            <person name="Araujo J.M."/>
            <person name="Araujo W.L."/>
        </authorList>
    </citation>
    <scope>NUCLEOTIDE SEQUENCE [LARGE SCALE GENOMIC DNA]</scope>
    <source>
        <strain evidence="6 7">TC3-10</strain>
    </source>
</reference>
<dbReference type="PANTHER" id="PTHR30537">
    <property type="entry name" value="HTH-TYPE TRANSCRIPTIONAL REGULATOR"/>
    <property type="match status" value="1"/>
</dbReference>
<dbReference type="Pfam" id="PF00126">
    <property type="entry name" value="HTH_1"/>
    <property type="match status" value="1"/>
</dbReference>
<evidence type="ECO:0000313" key="6">
    <source>
        <dbReference type="EMBL" id="MEE7491342.1"/>
    </source>
</evidence>
<dbReference type="CDD" id="cd08473">
    <property type="entry name" value="PBP2_CrgA_like_4"/>
    <property type="match status" value="1"/>
</dbReference>
<dbReference type="InterPro" id="IPR036390">
    <property type="entry name" value="WH_DNA-bd_sf"/>
</dbReference>
<dbReference type="Gene3D" id="3.40.190.290">
    <property type="match status" value="1"/>
</dbReference>
<feature type="domain" description="HTH lysR-type" evidence="5">
    <location>
        <begin position="1"/>
        <end position="61"/>
    </location>
</feature>
<protein>
    <submittedName>
        <fullName evidence="6">LysR family transcriptional regulator</fullName>
    </submittedName>
</protein>